<dbReference type="GO" id="GO:0097367">
    <property type="term" value="F:carbohydrate derivative binding"/>
    <property type="evidence" value="ECO:0007669"/>
    <property type="project" value="InterPro"/>
</dbReference>
<evidence type="ECO:0000313" key="3">
    <source>
        <dbReference type="Proteomes" id="UP000005222"/>
    </source>
</evidence>
<sequence>MEAKKYLEGLEYVSRTLFNQSQAMKNMAEQYRESTFARDQMAISLSILHRSLKEQGKIVMCGVGKSHKVGNKLVATMNSLSIQAVLLHPSEALHGDLGIVRDGDVLVFITASGNTPELLQLLPHVPPSVPAVLITCSKTSKLSSHPQVKSLMYAELPAHLSEDSIHGIPAPTVSTTLSLALADAAILALSELIESDVHKRRKEFSMRHPGGSIGAGLSHLNDNLRLVETDPSAQGKFFSSQVSSSSLLSLTQIQKSVTNNGSVSNSGSLDSDDEPTIEKNVLQCSKQPPNSLGIDSTLTKTLTMNQINPTDMSELCFLKYLTLYDYLVLEKEDGSKSVVRCNMLKTLYKAEFENFTGSRTWESFLLLLKDYLI</sequence>
<reference evidence="2 3" key="1">
    <citation type="journal article" date="2012" name="G3 (Bethesda)">
        <title>Pichia sorbitophila, an interspecies yeast hybrid reveals early steps of genome resolution following polyploidization.</title>
        <authorList>
            <person name="Leh Louis V."/>
            <person name="Despons L."/>
            <person name="Friedrich A."/>
            <person name="Martin T."/>
            <person name="Durrens P."/>
            <person name="Casaregola S."/>
            <person name="Neuveglise C."/>
            <person name="Fairhead C."/>
            <person name="Marck C."/>
            <person name="Cruz J.A."/>
            <person name="Straub M.L."/>
            <person name="Kugler V."/>
            <person name="Sacerdot C."/>
            <person name="Uzunov Z."/>
            <person name="Thierry A."/>
            <person name="Weiss S."/>
            <person name="Bleykasten C."/>
            <person name="De Montigny J."/>
            <person name="Jacques N."/>
            <person name="Jung P."/>
            <person name="Lemaire M."/>
            <person name="Mallet S."/>
            <person name="Morel G."/>
            <person name="Richard G.F."/>
            <person name="Sarkar A."/>
            <person name="Savel G."/>
            <person name="Schacherer J."/>
            <person name="Seret M.L."/>
            <person name="Talla E."/>
            <person name="Samson G."/>
            <person name="Jubin C."/>
            <person name="Poulain J."/>
            <person name="Vacherie B."/>
            <person name="Barbe V."/>
            <person name="Pelletier E."/>
            <person name="Sherman D.J."/>
            <person name="Westhof E."/>
            <person name="Weissenbach J."/>
            <person name="Baret P.V."/>
            <person name="Wincker P."/>
            <person name="Gaillardin C."/>
            <person name="Dujon B."/>
            <person name="Souciet J.L."/>
        </authorList>
    </citation>
    <scope>NUCLEOTIDE SEQUENCE [LARGE SCALE GENOMIC DNA]</scope>
    <source>
        <strain evidence="3">ATCC MYA-4447 / BCRC 22081 / CBS 7064 / NBRC 10061 / NRRL Y-12695</strain>
    </source>
</reference>
<dbReference type="PANTHER" id="PTHR38418:SF2">
    <property type="entry name" value="SUGAR ISOMERASE, KPSF_GUTQ (AFU_ORTHOLOGUE AFUA_6G08860)"/>
    <property type="match status" value="1"/>
</dbReference>
<gene>
    <name evidence="2" type="primary">Piso0_002500</name>
    <name evidence="2" type="ORF">GNLVRS01_PISO0J13341g</name>
</gene>
<organism evidence="2 3">
    <name type="scientific">Pichia sorbitophila (strain ATCC MYA-4447 / BCRC 22081 / CBS 7064 / NBRC 10061 / NRRL Y-12695)</name>
    <name type="common">Hybrid yeast</name>
    <dbReference type="NCBI Taxonomy" id="559304"/>
    <lineage>
        <taxon>Eukaryota</taxon>
        <taxon>Fungi</taxon>
        <taxon>Dikarya</taxon>
        <taxon>Ascomycota</taxon>
        <taxon>Saccharomycotina</taxon>
        <taxon>Pichiomycetes</taxon>
        <taxon>Debaryomycetaceae</taxon>
        <taxon>Millerozyma</taxon>
    </lineage>
</organism>
<dbReference type="SUPFAM" id="SSF53697">
    <property type="entry name" value="SIS domain"/>
    <property type="match status" value="1"/>
</dbReference>
<dbReference type="PANTHER" id="PTHR38418">
    <property type="entry name" value="SUGAR ISOMERASE, KPSF/GUTQ (AFU_ORTHOLOGUE AFUA_6G08860)"/>
    <property type="match status" value="1"/>
</dbReference>
<dbReference type="AlphaFoldDB" id="G8YCS5"/>
<protein>
    <submittedName>
        <fullName evidence="2">Piso0_002500 protein</fullName>
    </submittedName>
</protein>
<dbReference type="Gene3D" id="3.40.50.10490">
    <property type="entry name" value="Glucose-6-phosphate isomerase like protein, domain 1"/>
    <property type="match status" value="1"/>
</dbReference>
<keyword evidence="3" id="KW-1185">Reference proteome</keyword>
<dbReference type="InParanoid" id="G8YCS5"/>
<dbReference type="HOGENOM" id="CLU_040681_2_0_1"/>
<dbReference type="Proteomes" id="UP000005222">
    <property type="component" value="Chromosome J"/>
</dbReference>
<name>G8YCS5_PICSO</name>
<dbReference type="InterPro" id="IPR001347">
    <property type="entry name" value="SIS_dom"/>
</dbReference>
<feature type="domain" description="SIS" evidence="1">
    <location>
        <begin position="48"/>
        <end position="203"/>
    </location>
</feature>
<dbReference type="GO" id="GO:1901135">
    <property type="term" value="P:carbohydrate derivative metabolic process"/>
    <property type="evidence" value="ECO:0007669"/>
    <property type="project" value="InterPro"/>
</dbReference>
<dbReference type="EMBL" id="FO082050">
    <property type="protein sequence ID" value="CCE82756.1"/>
    <property type="molecule type" value="Genomic_DNA"/>
</dbReference>
<dbReference type="OrthoDB" id="1872003at2759"/>
<dbReference type="PROSITE" id="PS51464">
    <property type="entry name" value="SIS"/>
    <property type="match status" value="1"/>
</dbReference>
<dbReference type="eggNOG" id="ENOG502RDRP">
    <property type="taxonomic scope" value="Eukaryota"/>
</dbReference>
<evidence type="ECO:0000259" key="1">
    <source>
        <dbReference type="PROSITE" id="PS51464"/>
    </source>
</evidence>
<dbReference type="Pfam" id="PF01380">
    <property type="entry name" value="SIS"/>
    <property type="match status" value="1"/>
</dbReference>
<evidence type="ECO:0000313" key="2">
    <source>
        <dbReference type="EMBL" id="CCE82756.1"/>
    </source>
</evidence>
<dbReference type="InterPro" id="IPR046348">
    <property type="entry name" value="SIS_dom_sf"/>
</dbReference>
<accession>G8YCS5</accession>
<proteinExistence type="predicted"/>